<gene>
    <name evidence="1" type="ORF">QRD43_06655</name>
</gene>
<evidence type="ECO:0000313" key="1">
    <source>
        <dbReference type="EMBL" id="MDL5031585.1"/>
    </source>
</evidence>
<organism evidence="1 2">
    <name type="scientific">Roseateles subflavus</name>
    <dbReference type="NCBI Taxonomy" id="3053353"/>
    <lineage>
        <taxon>Bacteria</taxon>
        <taxon>Pseudomonadati</taxon>
        <taxon>Pseudomonadota</taxon>
        <taxon>Betaproteobacteria</taxon>
        <taxon>Burkholderiales</taxon>
        <taxon>Sphaerotilaceae</taxon>
        <taxon>Roseateles</taxon>
    </lineage>
</organism>
<accession>A0ABT7LHE2</accession>
<dbReference type="Proteomes" id="UP001238603">
    <property type="component" value="Unassembled WGS sequence"/>
</dbReference>
<dbReference type="EMBL" id="JASVDS010000002">
    <property type="protein sequence ID" value="MDL5031585.1"/>
    <property type="molecule type" value="Genomic_DNA"/>
</dbReference>
<keyword evidence="2" id="KW-1185">Reference proteome</keyword>
<dbReference type="RefSeq" id="WP_285981713.1">
    <property type="nucleotide sequence ID" value="NZ_JASVDS010000002.1"/>
</dbReference>
<evidence type="ECO:0000313" key="2">
    <source>
        <dbReference type="Proteomes" id="UP001238603"/>
    </source>
</evidence>
<proteinExistence type="predicted"/>
<sequence>MQRRTLMKLGLGSGLLLSLAGLGLRGTEPGLQADGSGTPRQSPRARAVMGAVALAVLEGAWPDDAAERARALQAHLDQMDGAIAGFPPALQAELGQLLTVLSSAAGRLGLAGLRTDWAEAGTAAVQAALQHMRRSRVSLRAQAYQALRDLHCAVFFSSPGHWSRMGYPGPQSFQ</sequence>
<name>A0ABT7LHE2_9BURK</name>
<comment type="caution">
    <text evidence="1">The sequence shown here is derived from an EMBL/GenBank/DDBJ whole genome shotgun (WGS) entry which is preliminary data.</text>
</comment>
<reference evidence="1 2" key="1">
    <citation type="submission" date="2023-06" db="EMBL/GenBank/DDBJ databases">
        <title>Pelomonas sp. APW6 16S ribosomal RNA gene genome sequencing and assembly.</title>
        <authorList>
            <person name="Woo H."/>
        </authorList>
    </citation>
    <scope>NUCLEOTIDE SEQUENCE [LARGE SCALE GENOMIC DNA]</scope>
    <source>
        <strain evidence="1 2">APW6</strain>
    </source>
</reference>
<evidence type="ECO:0008006" key="3">
    <source>
        <dbReference type="Google" id="ProtNLM"/>
    </source>
</evidence>
<protein>
    <recommendedName>
        <fullName evidence="3">Twin-arginine translocation pathway signal protein</fullName>
    </recommendedName>
</protein>